<evidence type="ECO:0008006" key="4">
    <source>
        <dbReference type="Google" id="ProtNLM"/>
    </source>
</evidence>
<comment type="caution">
    <text evidence="2">The sequence shown here is derived from an EMBL/GenBank/DDBJ whole genome shotgun (WGS) entry which is preliminary data.</text>
</comment>
<sequence length="140" mass="15005">MKTKNLLFVLALSIGLFATSCNSSDENEGDTLAPIEGKWSIVKVGTTTSNGAETLMDPPQNVSGCNHDYIDLKINNTLISGDYDSTVSACQLTTTSGTYSKGDSKVTLVVNGVSTTYDIVNLTLTELKLKNGNAIWVYTR</sequence>
<feature type="chain" id="PRO_5015970273" description="Lipocalin-like domain-containing protein" evidence="1">
    <location>
        <begin position="19"/>
        <end position="140"/>
    </location>
</feature>
<name>A0A2W7TYM2_9FLAO</name>
<dbReference type="OrthoDB" id="1356626at2"/>
<gene>
    <name evidence="2" type="ORF">DOS84_02375</name>
</gene>
<organism evidence="2 3">
    <name type="scientific">Flavobacterium aquariorum</name>
    <dbReference type="NCBI Taxonomy" id="2217670"/>
    <lineage>
        <taxon>Bacteria</taxon>
        <taxon>Pseudomonadati</taxon>
        <taxon>Bacteroidota</taxon>
        <taxon>Flavobacteriia</taxon>
        <taxon>Flavobacteriales</taxon>
        <taxon>Flavobacteriaceae</taxon>
        <taxon>Flavobacterium</taxon>
    </lineage>
</organism>
<keyword evidence="3" id="KW-1185">Reference proteome</keyword>
<dbReference type="AlphaFoldDB" id="A0A2W7TYM2"/>
<dbReference type="PROSITE" id="PS51257">
    <property type="entry name" value="PROKAR_LIPOPROTEIN"/>
    <property type="match status" value="1"/>
</dbReference>
<evidence type="ECO:0000256" key="1">
    <source>
        <dbReference type="SAM" id="SignalP"/>
    </source>
</evidence>
<keyword evidence="1" id="KW-0732">Signal</keyword>
<evidence type="ECO:0000313" key="2">
    <source>
        <dbReference type="EMBL" id="PZX95431.1"/>
    </source>
</evidence>
<feature type="signal peptide" evidence="1">
    <location>
        <begin position="1"/>
        <end position="18"/>
    </location>
</feature>
<accession>A0A2W7TYM2</accession>
<evidence type="ECO:0000313" key="3">
    <source>
        <dbReference type="Proteomes" id="UP000249177"/>
    </source>
</evidence>
<proteinExistence type="predicted"/>
<dbReference type="Proteomes" id="UP000249177">
    <property type="component" value="Unassembled WGS sequence"/>
</dbReference>
<protein>
    <recommendedName>
        <fullName evidence="4">Lipocalin-like domain-containing protein</fullName>
    </recommendedName>
</protein>
<dbReference type="EMBL" id="QKXH01000001">
    <property type="protein sequence ID" value="PZX95431.1"/>
    <property type="molecule type" value="Genomic_DNA"/>
</dbReference>
<reference evidence="2 3" key="1">
    <citation type="submission" date="2018-06" db="EMBL/GenBank/DDBJ databases">
        <title>Flavobacterium sp IMCC34762, genome.</title>
        <authorList>
            <person name="Joung Y."/>
            <person name="Cho J."/>
            <person name="Song J."/>
        </authorList>
    </citation>
    <scope>NUCLEOTIDE SEQUENCE [LARGE SCALE GENOMIC DNA]</scope>
    <source>
        <strain evidence="2 3">IMCC34762</strain>
    </source>
</reference>
<dbReference type="RefSeq" id="WP_111408498.1">
    <property type="nucleotide sequence ID" value="NZ_QKXH01000001.1"/>
</dbReference>